<sequence>MTFEPAISAAPITGPAPFASHVDGPLPRGLRQEADAMSFETFLDQYAPTTGPLRLGQWECADADRPATRLGPQARTYKATLAVGDRISTSSAKACGPVAALTEMLYERGIAVEMTAFHQLPAGDNTATFIRGSGGGHSEWAVGLADDPTQSALRAVIACANRLLAA</sequence>
<reference evidence="3 4" key="1">
    <citation type="journal article" date="2019" name="Emerg. Microbes Infect.">
        <title>Comprehensive subspecies identification of 175 nontuberculous mycobacteria species based on 7547 genomic profiles.</title>
        <authorList>
            <person name="Matsumoto Y."/>
            <person name="Kinjo T."/>
            <person name="Motooka D."/>
            <person name="Nabeya D."/>
            <person name="Jung N."/>
            <person name="Uechi K."/>
            <person name="Horii T."/>
            <person name="Iida T."/>
            <person name="Fujita J."/>
            <person name="Nakamura S."/>
        </authorList>
    </citation>
    <scope>NUCLEOTIDE SEQUENCE [LARGE SCALE GENOMIC DNA]</scope>
    <source>
        <strain evidence="3 4">JCM 12688</strain>
    </source>
</reference>
<dbReference type="Gene3D" id="3.30.160.270">
    <property type="match status" value="1"/>
</dbReference>
<dbReference type="InterPro" id="IPR036230">
    <property type="entry name" value="LeuA_allosteric_dom_sf"/>
</dbReference>
<evidence type="ECO:0000313" key="3">
    <source>
        <dbReference type="EMBL" id="BBZ17582.1"/>
    </source>
</evidence>
<dbReference type="SUPFAM" id="SSF110921">
    <property type="entry name" value="2-isopropylmalate synthase LeuA, allosteric (dimerisation) domain"/>
    <property type="match status" value="1"/>
</dbReference>
<dbReference type="GO" id="GO:0009098">
    <property type="term" value="P:L-leucine biosynthetic process"/>
    <property type="evidence" value="ECO:0007669"/>
    <property type="project" value="InterPro"/>
</dbReference>
<keyword evidence="1" id="KW-0808">Transferase</keyword>
<accession>A0A7I7WKW5</accession>
<dbReference type="RefSeq" id="WP_179964754.1">
    <property type="nucleotide sequence ID" value="NZ_AP022608.1"/>
</dbReference>
<organism evidence="3 4">
    <name type="scientific">Mycolicibacterium gadium</name>
    <name type="common">Mycobacterium gadium</name>
    <dbReference type="NCBI Taxonomy" id="1794"/>
    <lineage>
        <taxon>Bacteria</taxon>
        <taxon>Bacillati</taxon>
        <taxon>Actinomycetota</taxon>
        <taxon>Actinomycetes</taxon>
        <taxon>Mycobacteriales</taxon>
        <taxon>Mycobacteriaceae</taxon>
        <taxon>Mycolicibacterium</taxon>
    </lineage>
</organism>
<evidence type="ECO:0000313" key="4">
    <source>
        <dbReference type="Proteomes" id="UP000466187"/>
    </source>
</evidence>
<gene>
    <name evidence="3" type="ORF">MGAD_19170</name>
</gene>
<evidence type="ECO:0000259" key="2">
    <source>
        <dbReference type="SMART" id="SM00917"/>
    </source>
</evidence>
<dbReference type="KEGG" id="mgad:MGAD_19170"/>
<name>A0A7I7WKW5_MYCGU</name>
<evidence type="ECO:0000256" key="1">
    <source>
        <dbReference type="ARBA" id="ARBA00022679"/>
    </source>
</evidence>
<dbReference type="EMBL" id="AP022608">
    <property type="protein sequence ID" value="BBZ17582.1"/>
    <property type="molecule type" value="Genomic_DNA"/>
</dbReference>
<dbReference type="AlphaFoldDB" id="A0A7I7WKW5"/>
<dbReference type="InterPro" id="IPR013709">
    <property type="entry name" value="2-isopropylmalate_synth_dimer"/>
</dbReference>
<feature type="domain" description="2-isopropylmalate synthase LeuA allosteric (dimerisation)" evidence="2">
    <location>
        <begin position="33"/>
        <end position="164"/>
    </location>
</feature>
<dbReference type="SMART" id="SM00917">
    <property type="entry name" value="LeuA_dimer"/>
    <property type="match status" value="1"/>
</dbReference>
<protein>
    <recommendedName>
        <fullName evidence="2">2-isopropylmalate synthase LeuA allosteric (dimerisation) domain-containing protein</fullName>
    </recommendedName>
</protein>
<dbReference type="GO" id="GO:0003852">
    <property type="term" value="F:2-isopropylmalate synthase activity"/>
    <property type="evidence" value="ECO:0007669"/>
    <property type="project" value="InterPro"/>
</dbReference>
<dbReference type="Proteomes" id="UP000466187">
    <property type="component" value="Chromosome"/>
</dbReference>
<proteinExistence type="predicted"/>